<reference evidence="2" key="1">
    <citation type="journal article" date="2019" name="MBio">
        <title>Virus Genomes from Deep Sea Sediments Expand the Ocean Megavirome and Support Independent Origins of Viral Gigantism.</title>
        <authorList>
            <person name="Backstrom D."/>
            <person name="Yutin N."/>
            <person name="Jorgensen S.L."/>
            <person name="Dharamshi J."/>
            <person name="Homa F."/>
            <person name="Zaremba-Niedwiedzka K."/>
            <person name="Spang A."/>
            <person name="Wolf Y.I."/>
            <person name="Koonin E.V."/>
            <person name="Ettema T.J."/>
        </authorList>
    </citation>
    <scope>NUCLEOTIDE SEQUENCE</scope>
</reference>
<proteinExistence type="predicted"/>
<protein>
    <submittedName>
        <fullName evidence="2">DNA primase</fullName>
    </submittedName>
</protein>
<name>A0A481Z8U9_9VIRU</name>
<gene>
    <name evidence="2" type="ORF">LCPAC304_06610</name>
</gene>
<evidence type="ECO:0000313" key="2">
    <source>
        <dbReference type="EMBL" id="QBK92314.1"/>
    </source>
</evidence>
<accession>A0A481Z8U9</accession>
<feature type="compositionally biased region" description="Polar residues" evidence="1">
    <location>
        <begin position="391"/>
        <end position="403"/>
    </location>
</feature>
<evidence type="ECO:0000256" key="1">
    <source>
        <dbReference type="SAM" id="MobiDB-lite"/>
    </source>
</evidence>
<feature type="region of interest" description="Disordered" evidence="1">
    <location>
        <begin position="384"/>
        <end position="403"/>
    </location>
</feature>
<organism evidence="2">
    <name type="scientific">Pithovirus LCPAC304</name>
    <dbReference type="NCBI Taxonomy" id="2506594"/>
    <lineage>
        <taxon>Viruses</taxon>
        <taxon>Pithoviruses</taxon>
    </lineage>
</organism>
<dbReference type="EMBL" id="MK500573">
    <property type="protein sequence ID" value="QBK92314.1"/>
    <property type="molecule type" value="Genomic_DNA"/>
</dbReference>
<sequence length="461" mass="53154">MYSRAFTYICGKKWYARLIPDYEGNGICLLKDYPEETLETKIVVGMETLKPDYHTKQLKHSRIFAVFNSYIDLYRYQALFKEEEKFFYELILGSHPQKPHFDVDVKLTESTPLGTGENVKNDLIHGVLEVMKENGVDLDLERDVLLYTSHGEEKHSYHLVIHHYCHAGHDQARAFYMKVLLKMDPVNAEYVDSGVYSSKQNFRLYGSQKIGSGRPKAFCNPFTVGDKEIMHHFDEEHFVSDDHQWAELLKESLVSWVRACQYLPSFQSVEDQRKKYDYEELGDISDGILHEASKLLEKDFEVREVSGHIISLRRLRPSFCKICKRVHEHENPYLLIVGEHVYFCCRRSETKLLLGTLESTLDSTSALLEPENMEEEKTTLRLGGYVPTPKESVSPSQSPPQTIKASQKDALDTLNTLFPEQSSNNVSVRDAGAFFEREGVRDNIVEELAFCGKKDKNLLLK</sequence>